<dbReference type="PIRSF" id="PIRSF006078">
    <property type="entry name" value="GlxK"/>
    <property type="match status" value="1"/>
</dbReference>
<accession>K6XDM5</accession>
<sequence length="404" mass="40985">MRVLFCPKSFTGTLTAVQAAEAMAAGWRRGAPHDDLTLAPLSAGDSGFLHVLEEAVGGVSVAVTVSDPLGRDVPAAVLLVDEGPARTAYIESAQAAGLHLLNADERRPLLTSSYGVGQLIDAALAEGAHRIVVALGGSATNDGGAGLLAALLAARSAGTGGSPVAGMVPALSRGGGGLAEVTAADLAGLPELAQRLRGVELVIATEETLPLLGLQGTSATHAPRKGADPMQAQELELRLGRFTDIVGKTMPPPLDLLTGLPRRLEREPGAGAGGGMGYALMLLGGQRASAVDVVLRAWDFEALVARHDLVITGEGCFDWASLRDSVAAGAARAAATLGRPAVVLAGQLQVGRREAMSTGLAGAYAVAERPADVAATMADPVGTLSARAQRLARTWSPPPRRGSG</sequence>
<dbReference type="InterPro" id="IPR004381">
    <property type="entry name" value="Glycerate_kinase"/>
</dbReference>
<keyword evidence="2 4" id="KW-0808">Transferase</keyword>
<evidence type="ECO:0000256" key="2">
    <source>
        <dbReference type="ARBA" id="ARBA00022679"/>
    </source>
</evidence>
<dbReference type="eggNOG" id="COG1929">
    <property type="taxonomic scope" value="Bacteria"/>
</dbReference>
<dbReference type="Gene3D" id="3.40.50.10350">
    <property type="entry name" value="Glycerate kinase, domain 1"/>
    <property type="match status" value="1"/>
</dbReference>
<name>K6XDM5_9MICO</name>
<comment type="similarity">
    <text evidence="1 4">Belongs to the glycerate kinase type-1 family.</text>
</comment>
<dbReference type="EMBL" id="BAHD01000052">
    <property type="protein sequence ID" value="GAB96914.1"/>
    <property type="molecule type" value="Genomic_DNA"/>
</dbReference>
<dbReference type="NCBIfam" id="TIGR00045">
    <property type="entry name" value="glycerate kinase"/>
    <property type="match status" value="1"/>
</dbReference>
<dbReference type="PANTHER" id="PTHR21599">
    <property type="entry name" value="GLYCERATE KINASE"/>
    <property type="match status" value="1"/>
</dbReference>
<protein>
    <submittedName>
        <fullName evidence="5">Glycerate kinase</fullName>
    </submittedName>
</protein>
<dbReference type="PANTHER" id="PTHR21599:SF0">
    <property type="entry name" value="GLYCERATE KINASE"/>
    <property type="match status" value="1"/>
</dbReference>
<evidence type="ECO:0000256" key="3">
    <source>
        <dbReference type="ARBA" id="ARBA00022777"/>
    </source>
</evidence>
<dbReference type="InterPro" id="IPR018197">
    <property type="entry name" value="Glycerate_kinase_RE-like"/>
</dbReference>
<reference evidence="5 6" key="1">
    <citation type="submission" date="2012-08" db="EMBL/GenBank/DDBJ databases">
        <title>Whole genome shotgun sequence of Kineosphaera limosa NBRC 100340.</title>
        <authorList>
            <person name="Yoshida I."/>
            <person name="Isaki S."/>
            <person name="Hosoyama A."/>
            <person name="Tsuchikane K."/>
            <person name="Katsumata H."/>
            <person name="Ando Y."/>
            <person name="Ohji S."/>
            <person name="Hamada M."/>
            <person name="Tamura T."/>
            <person name="Yamazoe A."/>
            <person name="Yamazaki S."/>
            <person name="Fujita N."/>
        </authorList>
    </citation>
    <scope>NUCLEOTIDE SEQUENCE [LARGE SCALE GENOMIC DNA]</scope>
    <source>
        <strain evidence="5 6">NBRC 100340</strain>
    </source>
</reference>
<dbReference type="Pfam" id="PF02595">
    <property type="entry name" value="Gly_kinase"/>
    <property type="match status" value="1"/>
</dbReference>
<gene>
    <name evidence="5" type="primary">glxK</name>
    <name evidence="5" type="ORF">KILIM_052_00120</name>
</gene>
<dbReference type="OrthoDB" id="9774290at2"/>
<evidence type="ECO:0000256" key="4">
    <source>
        <dbReference type="PIRNR" id="PIRNR006078"/>
    </source>
</evidence>
<dbReference type="GO" id="GO:0008887">
    <property type="term" value="F:glycerate kinase activity"/>
    <property type="evidence" value="ECO:0007669"/>
    <property type="project" value="UniProtKB-UniRule"/>
</dbReference>
<dbReference type="SUPFAM" id="SSF110738">
    <property type="entry name" value="Glycerate kinase I"/>
    <property type="match status" value="1"/>
</dbReference>
<evidence type="ECO:0000256" key="1">
    <source>
        <dbReference type="ARBA" id="ARBA00006284"/>
    </source>
</evidence>
<dbReference type="GO" id="GO:0031388">
    <property type="term" value="P:organic acid phosphorylation"/>
    <property type="evidence" value="ECO:0007669"/>
    <property type="project" value="UniProtKB-UniRule"/>
</dbReference>
<dbReference type="Gene3D" id="3.90.1510.10">
    <property type="entry name" value="Glycerate kinase, domain 2"/>
    <property type="match status" value="1"/>
</dbReference>
<dbReference type="RefSeq" id="WP_006593446.1">
    <property type="nucleotide sequence ID" value="NZ_BAHD01000052.1"/>
</dbReference>
<organism evidence="5 6">
    <name type="scientific">Kineosphaera limosa NBRC 100340</name>
    <dbReference type="NCBI Taxonomy" id="1184609"/>
    <lineage>
        <taxon>Bacteria</taxon>
        <taxon>Bacillati</taxon>
        <taxon>Actinomycetota</taxon>
        <taxon>Actinomycetes</taxon>
        <taxon>Micrococcales</taxon>
        <taxon>Dermatophilaceae</taxon>
        <taxon>Kineosphaera</taxon>
    </lineage>
</organism>
<evidence type="ECO:0000313" key="6">
    <source>
        <dbReference type="Proteomes" id="UP000008366"/>
    </source>
</evidence>
<dbReference type="InterPro" id="IPR018193">
    <property type="entry name" value="Glyc_kinase_flavodox-like_fold"/>
</dbReference>
<proteinExistence type="inferred from homology"/>
<dbReference type="STRING" id="1184609.KILIM_052_00120"/>
<comment type="caution">
    <text evidence="5">The sequence shown here is derived from an EMBL/GenBank/DDBJ whole genome shotgun (WGS) entry which is preliminary data.</text>
</comment>
<evidence type="ECO:0000313" key="5">
    <source>
        <dbReference type="EMBL" id="GAB96914.1"/>
    </source>
</evidence>
<dbReference type="InterPro" id="IPR036129">
    <property type="entry name" value="Glycerate_kinase_sf"/>
</dbReference>
<keyword evidence="3 4" id="KW-0418">Kinase</keyword>
<keyword evidence="6" id="KW-1185">Reference proteome</keyword>
<dbReference type="AlphaFoldDB" id="K6XDM5"/>
<dbReference type="Proteomes" id="UP000008366">
    <property type="component" value="Unassembled WGS sequence"/>
</dbReference>